<organism evidence="1 2">
    <name type="scientific">Melia azedarach</name>
    <name type="common">Chinaberry tree</name>
    <dbReference type="NCBI Taxonomy" id="155640"/>
    <lineage>
        <taxon>Eukaryota</taxon>
        <taxon>Viridiplantae</taxon>
        <taxon>Streptophyta</taxon>
        <taxon>Embryophyta</taxon>
        <taxon>Tracheophyta</taxon>
        <taxon>Spermatophyta</taxon>
        <taxon>Magnoliopsida</taxon>
        <taxon>eudicotyledons</taxon>
        <taxon>Gunneridae</taxon>
        <taxon>Pentapetalae</taxon>
        <taxon>rosids</taxon>
        <taxon>malvids</taxon>
        <taxon>Sapindales</taxon>
        <taxon>Meliaceae</taxon>
        <taxon>Melia</taxon>
    </lineage>
</organism>
<proteinExistence type="predicted"/>
<comment type="caution">
    <text evidence="1">The sequence shown here is derived from an EMBL/GenBank/DDBJ whole genome shotgun (WGS) entry which is preliminary data.</text>
</comment>
<dbReference type="Proteomes" id="UP001164539">
    <property type="component" value="Chromosome 4"/>
</dbReference>
<reference evidence="1 2" key="1">
    <citation type="journal article" date="2023" name="Science">
        <title>Complex scaffold remodeling in plant triterpene biosynthesis.</title>
        <authorList>
            <person name="De La Pena R."/>
            <person name="Hodgson H."/>
            <person name="Liu J.C."/>
            <person name="Stephenson M.J."/>
            <person name="Martin A.C."/>
            <person name="Owen C."/>
            <person name="Harkess A."/>
            <person name="Leebens-Mack J."/>
            <person name="Jimenez L.E."/>
            <person name="Osbourn A."/>
            <person name="Sattely E.S."/>
        </authorList>
    </citation>
    <scope>NUCLEOTIDE SEQUENCE [LARGE SCALE GENOMIC DNA]</scope>
    <source>
        <strain evidence="2">cv. JPN11</strain>
        <tissue evidence="1">Leaf</tissue>
    </source>
</reference>
<sequence length="389" mass="45074">MFNHNIYIPNKVVSIENYRSPHFTENRMHSHSAQVKLPTMFLPHFFLFLCFSLSLSLPLHPTPYLSANTLFPNYQNMLQSFKIFTYTPPQPLVFSTPPESLLFSSLLNSSFITQDPEQAHLFFIPFSSNISTRSLARVINTIRNDFPFWNRSLGADHFYISCEGFSFGSDRNVLELKKNSIQISCFPTPRDKFVPHKDVTLPPLAVPQAQQAPTNKAKTYLGYVRYGAIKDHNLIKGLGDDTEFLVDSEPSDQSTYEERLGLSKFCLFEFGEGEVCGITEAVRFSCVPVVITDRPIQDMPLMDVLRWQEIALFVGWDKLKGRVKVEGLKRVLHRTCEDERYDELRGLCETAGHHFVWNEEPRPYDAFHMVMYQLWLRRHTIRYARREVA</sequence>
<dbReference type="EMBL" id="CM051397">
    <property type="protein sequence ID" value="KAJ4719949.1"/>
    <property type="molecule type" value="Genomic_DNA"/>
</dbReference>
<evidence type="ECO:0000313" key="2">
    <source>
        <dbReference type="Proteomes" id="UP001164539"/>
    </source>
</evidence>
<gene>
    <name evidence="1" type="ORF">OWV82_007856</name>
</gene>
<protein>
    <submittedName>
        <fullName evidence="1">Exostosin-like protein</fullName>
    </submittedName>
</protein>
<name>A0ACC1Y922_MELAZ</name>
<keyword evidence="2" id="KW-1185">Reference proteome</keyword>
<accession>A0ACC1Y922</accession>
<evidence type="ECO:0000313" key="1">
    <source>
        <dbReference type="EMBL" id="KAJ4719949.1"/>
    </source>
</evidence>